<dbReference type="PANTHER" id="PTHR24038:SF8">
    <property type="entry name" value="STABILIN-1"/>
    <property type="match status" value="1"/>
</dbReference>
<organism evidence="7 8">
    <name type="scientific">Cirrhinus mrigala</name>
    <name type="common">Mrigala</name>
    <dbReference type="NCBI Taxonomy" id="683832"/>
    <lineage>
        <taxon>Eukaryota</taxon>
        <taxon>Metazoa</taxon>
        <taxon>Chordata</taxon>
        <taxon>Craniata</taxon>
        <taxon>Vertebrata</taxon>
        <taxon>Euteleostomi</taxon>
        <taxon>Actinopterygii</taxon>
        <taxon>Neopterygii</taxon>
        <taxon>Teleostei</taxon>
        <taxon>Ostariophysi</taxon>
        <taxon>Cypriniformes</taxon>
        <taxon>Cyprinidae</taxon>
        <taxon>Labeoninae</taxon>
        <taxon>Labeonini</taxon>
        <taxon>Cirrhinus</taxon>
    </lineage>
</organism>
<evidence type="ECO:0000256" key="4">
    <source>
        <dbReference type="ARBA" id="ARBA00023180"/>
    </source>
</evidence>
<dbReference type="Pfam" id="PF00193">
    <property type="entry name" value="Xlink"/>
    <property type="match status" value="1"/>
</dbReference>
<dbReference type="Gene3D" id="2.10.25.10">
    <property type="entry name" value="Laminin"/>
    <property type="match status" value="1"/>
</dbReference>
<keyword evidence="3" id="KW-1015">Disulfide bond</keyword>
<dbReference type="SMART" id="SM00445">
    <property type="entry name" value="LINK"/>
    <property type="match status" value="1"/>
</dbReference>
<comment type="caution">
    <text evidence="5">Lacks conserved residue(s) required for the propagation of feature annotation.</text>
</comment>
<reference evidence="7 8" key="1">
    <citation type="submission" date="2024-05" db="EMBL/GenBank/DDBJ databases">
        <title>Genome sequencing and assembly of Indian major carp, Cirrhinus mrigala (Hamilton, 1822).</title>
        <authorList>
            <person name="Mohindra V."/>
            <person name="Chowdhury L.M."/>
            <person name="Lal K."/>
            <person name="Jena J.K."/>
        </authorList>
    </citation>
    <scope>NUCLEOTIDE SEQUENCE [LARGE SCALE GENOMIC DNA]</scope>
    <source>
        <strain evidence="7">CM1030</strain>
        <tissue evidence="7">Blood</tissue>
    </source>
</reference>
<accession>A0ABD0NH91</accession>
<sequence length="108" mass="11824">GYVGNGIQCLEKVVPPVDRCLEDNGGCDPKATCKDLHFHMKTAGVFHLRSPGGKYKLNFTKAQEACEAEGATLATFKQLSDAQQVTFEPDFSFLSCIYTVALRNSNSF</sequence>
<feature type="domain" description="Link" evidence="6">
    <location>
        <begin position="44"/>
        <end position="108"/>
    </location>
</feature>
<evidence type="ECO:0000259" key="6">
    <source>
        <dbReference type="PROSITE" id="PS50963"/>
    </source>
</evidence>
<dbReference type="GO" id="GO:0016020">
    <property type="term" value="C:membrane"/>
    <property type="evidence" value="ECO:0007669"/>
    <property type="project" value="UniProtKB-SubCell"/>
</dbReference>
<dbReference type="PROSITE" id="PS50963">
    <property type="entry name" value="LINK_2"/>
    <property type="match status" value="1"/>
</dbReference>
<dbReference type="AlphaFoldDB" id="A0ABD0NH91"/>
<protein>
    <recommendedName>
        <fullName evidence="6">Link domain-containing protein</fullName>
    </recommendedName>
</protein>
<evidence type="ECO:0000256" key="1">
    <source>
        <dbReference type="ARBA" id="ARBA00004370"/>
    </source>
</evidence>
<dbReference type="SUPFAM" id="SSF56436">
    <property type="entry name" value="C-type lectin-like"/>
    <property type="match status" value="1"/>
</dbReference>
<gene>
    <name evidence="7" type="ORF">M9458_044417</name>
</gene>
<keyword evidence="8" id="KW-1185">Reference proteome</keyword>
<name>A0ABD0NH91_CIRMR</name>
<evidence type="ECO:0000313" key="7">
    <source>
        <dbReference type="EMBL" id="KAL0160692.1"/>
    </source>
</evidence>
<feature type="non-terminal residue" evidence="7">
    <location>
        <position position="1"/>
    </location>
</feature>
<keyword evidence="2" id="KW-0472">Membrane</keyword>
<dbReference type="Gene3D" id="3.10.100.10">
    <property type="entry name" value="Mannose-Binding Protein A, subunit A"/>
    <property type="match status" value="1"/>
</dbReference>
<dbReference type="EMBL" id="JAMKFB020000022">
    <property type="protein sequence ID" value="KAL0160692.1"/>
    <property type="molecule type" value="Genomic_DNA"/>
</dbReference>
<evidence type="ECO:0000313" key="8">
    <source>
        <dbReference type="Proteomes" id="UP001529510"/>
    </source>
</evidence>
<evidence type="ECO:0000256" key="3">
    <source>
        <dbReference type="ARBA" id="ARBA00023157"/>
    </source>
</evidence>
<keyword evidence="4" id="KW-0325">Glycoprotein</keyword>
<dbReference type="InterPro" id="IPR000538">
    <property type="entry name" value="Link_dom"/>
</dbReference>
<dbReference type="Proteomes" id="UP001529510">
    <property type="component" value="Unassembled WGS sequence"/>
</dbReference>
<evidence type="ECO:0000256" key="5">
    <source>
        <dbReference type="PROSITE-ProRule" id="PRU00323"/>
    </source>
</evidence>
<evidence type="ECO:0000256" key="2">
    <source>
        <dbReference type="ARBA" id="ARBA00023136"/>
    </source>
</evidence>
<comment type="caution">
    <text evidence="7">The sequence shown here is derived from an EMBL/GenBank/DDBJ whole genome shotgun (WGS) entry which is preliminary data.</text>
</comment>
<dbReference type="PANTHER" id="PTHR24038">
    <property type="entry name" value="STABILIN"/>
    <property type="match status" value="1"/>
</dbReference>
<comment type="subcellular location">
    <subcellularLocation>
        <location evidence="1">Membrane</location>
    </subcellularLocation>
</comment>
<dbReference type="InterPro" id="IPR016186">
    <property type="entry name" value="C-type_lectin-like/link_sf"/>
</dbReference>
<proteinExistence type="predicted"/>
<dbReference type="InterPro" id="IPR016187">
    <property type="entry name" value="CTDL_fold"/>
</dbReference>